<feature type="non-terminal residue" evidence="5">
    <location>
        <position position="1"/>
    </location>
</feature>
<dbReference type="GO" id="GO:0004527">
    <property type="term" value="F:exonuclease activity"/>
    <property type="evidence" value="ECO:0007669"/>
    <property type="project" value="UniProtKB-KW"/>
</dbReference>
<comment type="similarity">
    <text evidence="1">Belongs to the metallo-dependent hydrolases superfamily. TatD-type hydrolase family.</text>
</comment>
<keyword evidence="5" id="KW-0540">Nuclease</keyword>
<dbReference type="InterPro" id="IPR001130">
    <property type="entry name" value="TatD-like"/>
</dbReference>
<evidence type="ECO:0000313" key="6">
    <source>
        <dbReference type="Proteomes" id="UP000762676"/>
    </source>
</evidence>
<dbReference type="Gene3D" id="3.20.20.140">
    <property type="entry name" value="Metal-dependent hydrolases"/>
    <property type="match status" value="1"/>
</dbReference>
<keyword evidence="6" id="KW-1185">Reference proteome</keyword>
<dbReference type="GO" id="GO:0046872">
    <property type="term" value="F:metal ion binding"/>
    <property type="evidence" value="ECO:0007669"/>
    <property type="project" value="UniProtKB-KW"/>
</dbReference>
<dbReference type="SUPFAM" id="SSF51556">
    <property type="entry name" value="Metallo-dependent hydrolases"/>
    <property type="match status" value="1"/>
</dbReference>
<sequence length="192" mass="21290">YALKHRQGVEFRQDSTVDLTLFSQDYEGVEAFIENSTDLIGGIGEVGLDFSPRFCKTSEDKESQRHIFSKQVKLAQSHDLAVNVHSRSAGVHAIHLLRELDARKVLLHAFDGRSSLAVEGAARGFYFSVTASICRDPQQLNEPANAVISCEQIAKIKQLDVQHVKQITTTNAVKIFPKLGSLLDTCTHEAKQ</sequence>
<protein>
    <submittedName>
        <fullName evidence="5">3'-5' ssDNA/RNA exonuclease TatD</fullName>
    </submittedName>
</protein>
<keyword evidence="5" id="KW-0269">Exonuclease</keyword>
<organism evidence="5 6">
    <name type="scientific">Elysia marginata</name>
    <dbReference type="NCBI Taxonomy" id="1093978"/>
    <lineage>
        <taxon>Eukaryota</taxon>
        <taxon>Metazoa</taxon>
        <taxon>Spiralia</taxon>
        <taxon>Lophotrochozoa</taxon>
        <taxon>Mollusca</taxon>
        <taxon>Gastropoda</taxon>
        <taxon>Heterobranchia</taxon>
        <taxon>Euthyneura</taxon>
        <taxon>Panpulmonata</taxon>
        <taxon>Sacoglossa</taxon>
        <taxon>Placobranchoidea</taxon>
        <taxon>Plakobranchidae</taxon>
        <taxon>Elysia</taxon>
    </lineage>
</organism>
<dbReference type="EMBL" id="BMAT01010759">
    <property type="protein sequence ID" value="GFR60162.1"/>
    <property type="molecule type" value="Genomic_DNA"/>
</dbReference>
<dbReference type="PANTHER" id="PTHR46317">
    <property type="entry name" value="HYDROLASE OF PHP SUPERFAMILY-RELATED PROTEIN"/>
    <property type="match status" value="1"/>
</dbReference>
<evidence type="ECO:0000256" key="1">
    <source>
        <dbReference type="ARBA" id="ARBA00009275"/>
    </source>
</evidence>
<dbReference type="InterPro" id="IPR032466">
    <property type="entry name" value="Metal_Hydrolase"/>
</dbReference>
<dbReference type="Pfam" id="PF01026">
    <property type="entry name" value="TatD_DNase"/>
    <property type="match status" value="1"/>
</dbReference>
<comment type="caution">
    <text evidence="5">The sequence shown here is derived from an EMBL/GenBank/DDBJ whole genome shotgun (WGS) entry which is preliminary data.</text>
</comment>
<gene>
    <name evidence="5" type="ORF">ElyMa_005401100</name>
</gene>
<reference evidence="5 6" key="1">
    <citation type="journal article" date="2021" name="Elife">
        <title>Chloroplast acquisition without the gene transfer in kleptoplastic sea slugs, Plakobranchus ocellatus.</title>
        <authorList>
            <person name="Maeda T."/>
            <person name="Takahashi S."/>
            <person name="Yoshida T."/>
            <person name="Shimamura S."/>
            <person name="Takaki Y."/>
            <person name="Nagai Y."/>
            <person name="Toyoda A."/>
            <person name="Suzuki Y."/>
            <person name="Arimoto A."/>
            <person name="Ishii H."/>
            <person name="Satoh N."/>
            <person name="Nishiyama T."/>
            <person name="Hasebe M."/>
            <person name="Maruyama T."/>
            <person name="Minagawa J."/>
            <person name="Obokata J."/>
            <person name="Shigenobu S."/>
        </authorList>
    </citation>
    <scope>NUCLEOTIDE SEQUENCE [LARGE SCALE GENOMIC DNA]</scope>
</reference>
<accession>A0AAV4EGK8</accession>
<keyword evidence="2" id="KW-0479">Metal-binding</keyword>
<keyword evidence="3" id="KW-0378">Hydrolase</keyword>
<name>A0AAV4EGK8_9GAST</name>
<evidence type="ECO:0000256" key="2">
    <source>
        <dbReference type="ARBA" id="ARBA00022723"/>
    </source>
</evidence>
<evidence type="ECO:0000256" key="3">
    <source>
        <dbReference type="ARBA" id="ARBA00022801"/>
    </source>
</evidence>
<comment type="function">
    <text evidence="4">Exhibits 3'-exonuclease activities and apurinic/apyrimidinic (AP) endonuclease (in vitro). Show preferential AP endonuclease activity on double-stranded DNA substrates and 3'- exonuclease activity on single-stranded DNA.</text>
</comment>
<dbReference type="PANTHER" id="PTHR46317:SF1">
    <property type="entry name" value="HYDROLASE, TATD FAMILY"/>
    <property type="match status" value="1"/>
</dbReference>
<proteinExistence type="inferred from homology"/>
<evidence type="ECO:0000256" key="4">
    <source>
        <dbReference type="ARBA" id="ARBA00093287"/>
    </source>
</evidence>
<dbReference type="AlphaFoldDB" id="A0AAV4EGK8"/>
<evidence type="ECO:0000313" key="5">
    <source>
        <dbReference type="EMBL" id="GFR60162.1"/>
    </source>
</evidence>
<dbReference type="Proteomes" id="UP000762676">
    <property type="component" value="Unassembled WGS sequence"/>
</dbReference>